<dbReference type="PANTHER" id="PTHR43540:SF14">
    <property type="entry name" value="ISOCHORISMATASE"/>
    <property type="match status" value="1"/>
</dbReference>
<sequence>MSQTALVLLDVQLNLFTPEATVYASERVLAAIERLINAARANHAAIVYVQHNGGPDDPDAPGSPGWQLHEVCTLQAGDLVLQKETPNAFLHTDLAEMLRQREIKHLVLAGFQTELCIDTTCRAAWSRGFRVSLAADAHSTFDGEALKAAQIIAHHNSVLRNFARVYSSPNIKF</sequence>
<comment type="caution">
    <text evidence="3">The sequence shown here is derived from an EMBL/GenBank/DDBJ whole genome shotgun (WGS) entry which is preliminary data.</text>
</comment>
<evidence type="ECO:0000256" key="1">
    <source>
        <dbReference type="ARBA" id="ARBA00022801"/>
    </source>
</evidence>
<protein>
    <recommendedName>
        <fullName evidence="2">Isochorismatase-like domain-containing protein</fullName>
    </recommendedName>
</protein>
<dbReference type="InterPro" id="IPR050272">
    <property type="entry name" value="Isochorismatase-like_hydrls"/>
</dbReference>
<dbReference type="InterPro" id="IPR036380">
    <property type="entry name" value="Isochorismatase-like_sf"/>
</dbReference>
<gene>
    <name evidence="3" type="ORF">SE18_09235</name>
</gene>
<dbReference type="Proteomes" id="UP000050277">
    <property type="component" value="Unassembled WGS sequence"/>
</dbReference>
<dbReference type="EMBL" id="LGKP01000015">
    <property type="protein sequence ID" value="KPL88851.1"/>
    <property type="molecule type" value="Genomic_DNA"/>
</dbReference>
<feature type="domain" description="Isochorismatase-like" evidence="2">
    <location>
        <begin position="4"/>
        <end position="149"/>
    </location>
</feature>
<dbReference type="AlphaFoldDB" id="A0A0P6YEV9"/>
<dbReference type="SUPFAM" id="SSF52499">
    <property type="entry name" value="Isochorismatase-like hydrolases"/>
    <property type="match status" value="1"/>
</dbReference>
<evidence type="ECO:0000259" key="2">
    <source>
        <dbReference type="Pfam" id="PF00857"/>
    </source>
</evidence>
<name>A0A0P6YEV9_9CHLR</name>
<reference evidence="3 4" key="1">
    <citation type="submission" date="2015-07" db="EMBL/GenBank/DDBJ databases">
        <title>Whole genome sequence of Herpetosiphon geysericola DSM 7119.</title>
        <authorList>
            <person name="Hemp J."/>
            <person name="Ward L.M."/>
            <person name="Pace L.A."/>
            <person name="Fischer W.W."/>
        </authorList>
    </citation>
    <scope>NUCLEOTIDE SEQUENCE [LARGE SCALE GENOMIC DNA]</scope>
    <source>
        <strain evidence="3 4">DSM 7119</strain>
    </source>
</reference>
<dbReference type="GO" id="GO:0016787">
    <property type="term" value="F:hydrolase activity"/>
    <property type="evidence" value="ECO:0007669"/>
    <property type="project" value="UniProtKB-KW"/>
</dbReference>
<evidence type="ECO:0000313" key="3">
    <source>
        <dbReference type="EMBL" id="KPL88851.1"/>
    </source>
</evidence>
<proteinExistence type="predicted"/>
<dbReference type="STRING" id="70996.SE18_09235"/>
<keyword evidence="4" id="KW-1185">Reference proteome</keyword>
<accession>A0A0P6YEV9</accession>
<dbReference type="OrthoDB" id="9785724at2"/>
<evidence type="ECO:0000313" key="4">
    <source>
        <dbReference type="Proteomes" id="UP000050277"/>
    </source>
</evidence>
<dbReference type="RefSeq" id="WP_054534155.1">
    <property type="nucleotide sequence ID" value="NZ_LGKP01000015.1"/>
</dbReference>
<dbReference type="Gene3D" id="3.40.50.850">
    <property type="entry name" value="Isochorismatase-like"/>
    <property type="match status" value="1"/>
</dbReference>
<dbReference type="CDD" id="cd01014">
    <property type="entry name" value="nicotinamidase_related"/>
    <property type="match status" value="1"/>
</dbReference>
<dbReference type="InterPro" id="IPR000868">
    <property type="entry name" value="Isochorismatase-like_dom"/>
</dbReference>
<dbReference type="PANTHER" id="PTHR43540">
    <property type="entry name" value="PEROXYUREIDOACRYLATE/UREIDOACRYLATE AMIDOHYDROLASE-RELATED"/>
    <property type="match status" value="1"/>
</dbReference>
<organism evidence="3 4">
    <name type="scientific">Herpetosiphon geysericola</name>
    <dbReference type="NCBI Taxonomy" id="70996"/>
    <lineage>
        <taxon>Bacteria</taxon>
        <taxon>Bacillati</taxon>
        <taxon>Chloroflexota</taxon>
        <taxon>Chloroflexia</taxon>
        <taxon>Herpetosiphonales</taxon>
        <taxon>Herpetosiphonaceae</taxon>
        <taxon>Herpetosiphon</taxon>
    </lineage>
</organism>
<dbReference type="Pfam" id="PF00857">
    <property type="entry name" value="Isochorismatase"/>
    <property type="match status" value="1"/>
</dbReference>
<keyword evidence="1" id="KW-0378">Hydrolase</keyword>